<name>A0A7J9JV44_9ROSI</name>
<feature type="non-terminal residue" evidence="2">
    <location>
        <position position="1"/>
    </location>
</feature>
<dbReference type="Proteomes" id="UP000593575">
    <property type="component" value="Unassembled WGS sequence"/>
</dbReference>
<evidence type="ECO:0000313" key="3">
    <source>
        <dbReference type="Proteomes" id="UP000593575"/>
    </source>
</evidence>
<comment type="caution">
    <text evidence="2">The sequence shown here is derived from an EMBL/GenBank/DDBJ whole genome shotgun (WGS) entry which is preliminary data.</text>
</comment>
<gene>
    <name evidence="2" type="ORF">Goarm_010148</name>
</gene>
<accession>A0A7J9JV44</accession>
<feature type="compositionally biased region" description="Polar residues" evidence="1">
    <location>
        <begin position="22"/>
        <end position="32"/>
    </location>
</feature>
<evidence type="ECO:0000256" key="1">
    <source>
        <dbReference type="SAM" id="MobiDB-lite"/>
    </source>
</evidence>
<protein>
    <submittedName>
        <fullName evidence="2">Uncharacterized protein</fullName>
    </submittedName>
</protein>
<evidence type="ECO:0000313" key="2">
    <source>
        <dbReference type="EMBL" id="MBA0838051.1"/>
    </source>
</evidence>
<proteinExistence type="predicted"/>
<dbReference type="AlphaFoldDB" id="A0A7J9JV44"/>
<organism evidence="2 3">
    <name type="scientific">Gossypium armourianum</name>
    <dbReference type="NCBI Taxonomy" id="34283"/>
    <lineage>
        <taxon>Eukaryota</taxon>
        <taxon>Viridiplantae</taxon>
        <taxon>Streptophyta</taxon>
        <taxon>Embryophyta</taxon>
        <taxon>Tracheophyta</taxon>
        <taxon>Spermatophyta</taxon>
        <taxon>Magnoliopsida</taxon>
        <taxon>eudicotyledons</taxon>
        <taxon>Gunneridae</taxon>
        <taxon>Pentapetalae</taxon>
        <taxon>rosids</taxon>
        <taxon>malvids</taxon>
        <taxon>Malvales</taxon>
        <taxon>Malvaceae</taxon>
        <taxon>Malvoideae</taxon>
        <taxon>Gossypium</taxon>
    </lineage>
</organism>
<feature type="region of interest" description="Disordered" evidence="1">
    <location>
        <begin position="22"/>
        <end position="41"/>
    </location>
</feature>
<sequence>EEGRAARDWAKEERSATVRFSVTTSRASQSRQFDAWHVGEE</sequence>
<keyword evidence="3" id="KW-1185">Reference proteome</keyword>
<dbReference type="EMBL" id="JABFAE010000009">
    <property type="protein sequence ID" value="MBA0838051.1"/>
    <property type="molecule type" value="Genomic_DNA"/>
</dbReference>
<reference evidence="2 3" key="1">
    <citation type="journal article" date="2019" name="Genome Biol. Evol.">
        <title>Insights into the evolution of the New World diploid cottons (Gossypium, subgenus Houzingenia) based on genome sequencing.</title>
        <authorList>
            <person name="Grover C.E."/>
            <person name="Arick M.A. 2nd"/>
            <person name="Thrash A."/>
            <person name="Conover J.L."/>
            <person name="Sanders W.S."/>
            <person name="Peterson D.G."/>
            <person name="Frelichowski J.E."/>
            <person name="Scheffler J.A."/>
            <person name="Scheffler B.E."/>
            <person name="Wendel J.F."/>
        </authorList>
    </citation>
    <scope>NUCLEOTIDE SEQUENCE [LARGE SCALE GENOMIC DNA]</scope>
    <source>
        <strain evidence="2">6</strain>
        <tissue evidence="2">Leaf</tissue>
    </source>
</reference>